<organism evidence="10 11">
    <name type="scientific">Ostreococcus lucimarinus (strain CCE9901)</name>
    <dbReference type="NCBI Taxonomy" id="436017"/>
    <lineage>
        <taxon>Eukaryota</taxon>
        <taxon>Viridiplantae</taxon>
        <taxon>Chlorophyta</taxon>
        <taxon>Mamiellophyceae</taxon>
        <taxon>Mamiellales</taxon>
        <taxon>Bathycoccaceae</taxon>
        <taxon>Ostreococcus</taxon>
    </lineage>
</organism>
<feature type="domain" description="RRM" evidence="8">
    <location>
        <begin position="234"/>
        <end position="308"/>
    </location>
</feature>
<evidence type="ECO:0000256" key="5">
    <source>
        <dbReference type="PROSITE-ProRule" id="PRU00176"/>
    </source>
</evidence>
<dbReference type="GO" id="GO:0000974">
    <property type="term" value="C:Prp19 complex"/>
    <property type="evidence" value="ECO:0007669"/>
    <property type="project" value="TreeGrafter"/>
</dbReference>
<feature type="non-terminal residue" evidence="10">
    <location>
        <position position="1"/>
    </location>
</feature>
<name>A4RYQ0_OSTLU</name>
<evidence type="ECO:0000259" key="8">
    <source>
        <dbReference type="PROSITE" id="PS50102"/>
    </source>
</evidence>
<dbReference type="GO" id="GO:0071006">
    <property type="term" value="C:U2-type catalytic step 1 spliceosome"/>
    <property type="evidence" value="ECO:0007669"/>
    <property type="project" value="TreeGrafter"/>
</dbReference>
<feature type="region of interest" description="Disordered" evidence="7">
    <location>
        <begin position="361"/>
        <end position="386"/>
    </location>
</feature>
<dbReference type="PANTHER" id="PTHR14089:SF6">
    <property type="entry name" value="PRE-MRNA-SPLICING FACTOR RBM22"/>
    <property type="match status" value="1"/>
</dbReference>
<keyword evidence="4 5" id="KW-0694">RNA-binding</keyword>
<dbReference type="HOGENOM" id="CLU_027112_0_0_1"/>
<evidence type="ECO:0000256" key="4">
    <source>
        <dbReference type="ARBA" id="ARBA00022884"/>
    </source>
</evidence>
<dbReference type="InterPro" id="IPR012677">
    <property type="entry name" value="Nucleotide-bd_a/b_plait_sf"/>
</dbReference>
<dbReference type="AlphaFoldDB" id="A4RYQ0"/>
<feature type="domain" description="C3H1-type" evidence="9">
    <location>
        <begin position="154"/>
        <end position="176"/>
    </location>
</feature>
<evidence type="ECO:0000259" key="9">
    <source>
        <dbReference type="PROSITE" id="PS50103"/>
    </source>
</evidence>
<dbReference type="GO" id="GO:0008270">
    <property type="term" value="F:zinc ion binding"/>
    <property type="evidence" value="ECO:0007669"/>
    <property type="project" value="UniProtKB-KW"/>
</dbReference>
<dbReference type="Pfam" id="PF00076">
    <property type="entry name" value="RRM_1"/>
    <property type="match status" value="1"/>
</dbReference>
<evidence type="ECO:0008006" key="12">
    <source>
        <dbReference type="Google" id="ProtNLM"/>
    </source>
</evidence>
<feature type="region of interest" description="Disordered" evidence="7">
    <location>
        <begin position="307"/>
        <end position="331"/>
    </location>
</feature>
<proteinExistence type="predicted"/>
<evidence type="ECO:0000313" key="10">
    <source>
        <dbReference type="EMBL" id="ABO96724.1"/>
    </source>
</evidence>
<reference evidence="10 11" key="1">
    <citation type="journal article" date="2007" name="Proc. Natl. Acad. Sci. U.S.A.">
        <title>The tiny eukaryote Ostreococcus provides genomic insights into the paradox of plankton speciation.</title>
        <authorList>
            <person name="Palenik B."/>
            <person name="Grimwood J."/>
            <person name="Aerts A."/>
            <person name="Rouze P."/>
            <person name="Salamov A."/>
            <person name="Putnam N."/>
            <person name="Dupont C."/>
            <person name="Jorgensen R."/>
            <person name="Derelle E."/>
            <person name="Rombauts S."/>
            <person name="Zhou K."/>
            <person name="Otillar R."/>
            <person name="Merchant S.S."/>
            <person name="Podell S."/>
            <person name="Gaasterland T."/>
            <person name="Napoli C."/>
            <person name="Gendler K."/>
            <person name="Manuell A."/>
            <person name="Tai V."/>
            <person name="Vallon O."/>
            <person name="Piganeau G."/>
            <person name="Jancek S."/>
            <person name="Heijde M."/>
            <person name="Jabbari K."/>
            <person name="Bowler C."/>
            <person name="Lohr M."/>
            <person name="Robbens S."/>
            <person name="Werner G."/>
            <person name="Dubchak I."/>
            <person name="Pazour G.J."/>
            <person name="Ren Q."/>
            <person name="Paulsen I."/>
            <person name="Delwiche C."/>
            <person name="Schmutz J."/>
            <person name="Rokhsar D."/>
            <person name="Van de Peer Y."/>
            <person name="Moreau H."/>
            <person name="Grigoriev I.V."/>
        </authorList>
    </citation>
    <scope>NUCLEOTIDE SEQUENCE [LARGE SCALE GENOMIC DNA]</scope>
    <source>
        <strain evidence="10 11">CCE9901</strain>
    </source>
</reference>
<dbReference type="SUPFAM" id="SSF54928">
    <property type="entry name" value="RNA-binding domain, RBD"/>
    <property type="match status" value="1"/>
</dbReference>
<dbReference type="PROSITE" id="PS50102">
    <property type="entry name" value="RRM"/>
    <property type="match status" value="1"/>
</dbReference>
<dbReference type="SMART" id="SM00360">
    <property type="entry name" value="RRM"/>
    <property type="match status" value="1"/>
</dbReference>
<dbReference type="RefSeq" id="XP_001418431.1">
    <property type="nucleotide sequence ID" value="XM_001418394.1"/>
</dbReference>
<dbReference type="OMA" id="ECICARP"/>
<dbReference type="InterPro" id="IPR035979">
    <property type="entry name" value="RBD_domain_sf"/>
</dbReference>
<keyword evidence="2 6" id="KW-0863">Zinc-finger</keyword>
<dbReference type="GO" id="GO:0071007">
    <property type="term" value="C:U2-type catalytic step 2 spliceosome"/>
    <property type="evidence" value="ECO:0007669"/>
    <property type="project" value="TreeGrafter"/>
</dbReference>
<dbReference type="InterPro" id="IPR048995">
    <property type="entry name" value="STL11/RBM22-like_N"/>
</dbReference>
<dbReference type="STRING" id="436017.A4RYQ0"/>
<gene>
    <name evidence="10" type="ORF">OSTLU_41266</name>
</gene>
<dbReference type="GO" id="GO:0017070">
    <property type="term" value="F:U6 snRNA binding"/>
    <property type="evidence" value="ECO:0007669"/>
    <property type="project" value="TreeGrafter"/>
</dbReference>
<dbReference type="Pfam" id="PF21369">
    <property type="entry name" value="STL11_N"/>
    <property type="match status" value="1"/>
</dbReference>
<keyword evidence="1 6" id="KW-0479">Metal-binding</keyword>
<dbReference type="GO" id="GO:0036002">
    <property type="term" value="F:pre-mRNA binding"/>
    <property type="evidence" value="ECO:0007669"/>
    <property type="project" value="TreeGrafter"/>
</dbReference>
<dbReference type="GeneID" id="5002224"/>
<dbReference type="PANTHER" id="PTHR14089">
    <property type="entry name" value="PRE-MRNA-SPLICING FACTOR RBM22"/>
    <property type="match status" value="1"/>
</dbReference>
<dbReference type="KEGG" id="olu:OSTLU_41266"/>
<feature type="zinc finger region" description="C3H1-type" evidence="6">
    <location>
        <begin position="154"/>
        <end position="176"/>
    </location>
</feature>
<dbReference type="EMBL" id="CP000586">
    <property type="protein sequence ID" value="ABO96724.1"/>
    <property type="molecule type" value="Genomic_DNA"/>
</dbReference>
<dbReference type="OrthoDB" id="10259600at2759"/>
<evidence type="ECO:0000256" key="1">
    <source>
        <dbReference type="ARBA" id="ARBA00022723"/>
    </source>
</evidence>
<evidence type="ECO:0000256" key="6">
    <source>
        <dbReference type="PROSITE-ProRule" id="PRU00723"/>
    </source>
</evidence>
<accession>A4RYQ0</accession>
<sequence length="386" mass="42291">RRVRGVMSDESEAREFPVVCEDCLGPNPYVRVQKMPLGGECAISGRPFTVFRWRPGNEARYKKTVVCKEIAQAKNVCQVCLLDLDYGIPVAARDAALGRAGGSALPSSSVNRDFAVNEIAKKLDEGEDAYEKDGKEKNNELLMRLARKKPYYNKNKTPICTFWLRNACTRNDCPYRPCNGDTHMPELSAAPELRKQNIKDRYFGTNDPVAEQMLKRAKERPSQKLTPPEDASITTLFVGGVDPEKVTEDDINSRFYQYGEIKGIRVIGTKKCAFITFATREGAEKAAEDAAINLEINGERCRLQWGKSAAKKASGNQGSAPAPPPTVMMMAPGVEAPANGQALPPDMPAHVAIPMPAPAAVGHATKYPSMDPSQMGAVSKKQEAEK</sequence>
<dbReference type="FunFam" id="3.30.70.330:FF:000476">
    <property type="entry name" value="Zinc finger CCCH domain-containing protein 4"/>
    <property type="match status" value="1"/>
</dbReference>
<evidence type="ECO:0000256" key="2">
    <source>
        <dbReference type="ARBA" id="ARBA00022771"/>
    </source>
</evidence>
<dbReference type="InterPro" id="IPR039171">
    <property type="entry name" value="Cwc2/Slt11"/>
</dbReference>
<keyword evidence="3 6" id="KW-0862">Zinc</keyword>
<dbReference type="PROSITE" id="PS50103">
    <property type="entry name" value="ZF_C3H1"/>
    <property type="match status" value="1"/>
</dbReference>
<dbReference type="Proteomes" id="UP000001568">
    <property type="component" value="Chromosome 6"/>
</dbReference>
<evidence type="ECO:0000313" key="11">
    <source>
        <dbReference type="Proteomes" id="UP000001568"/>
    </source>
</evidence>
<dbReference type="InterPro" id="IPR000504">
    <property type="entry name" value="RRM_dom"/>
</dbReference>
<dbReference type="eggNOG" id="KOG0153">
    <property type="taxonomic scope" value="Eukaryota"/>
</dbReference>
<dbReference type="Gene3D" id="3.30.70.330">
    <property type="match status" value="1"/>
</dbReference>
<dbReference type="Gramene" id="ABO96724">
    <property type="protein sequence ID" value="ABO96724"/>
    <property type="gene ID" value="OSTLU_41266"/>
</dbReference>
<evidence type="ECO:0000256" key="7">
    <source>
        <dbReference type="SAM" id="MobiDB-lite"/>
    </source>
</evidence>
<keyword evidence="11" id="KW-1185">Reference proteome</keyword>
<dbReference type="InterPro" id="IPR000571">
    <property type="entry name" value="Znf_CCCH"/>
</dbReference>
<protein>
    <recommendedName>
        <fullName evidence="12">RRM domain-containing protein</fullName>
    </recommendedName>
</protein>
<evidence type="ECO:0000256" key="3">
    <source>
        <dbReference type="ARBA" id="ARBA00022833"/>
    </source>
</evidence>